<comment type="subcellular location">
    <subcellularLocation>
        <location evidence="5">Cell membrane</location>
        <topology evidence="5">Multi-pass membrane protein</topology>
    </subcellularLocation>
</comment>
<comment type="caution">
    <text evidence="5">Lacks conserved residue(s) required for the propagation of feature annotation.</text>
</comment>
<accession>A0ABU7L7S8</accession>
<proteinExistence type="inferred from homology"/>
<dbReference type="PANTHER" id="PTHR39344:SF1">
    <property type="entry name" value="UPF0182 PROTEIN SLL1060"/>
    <property type="match status" value="1"/>
</dbReference>
<protein>
    <recommendedName>
        <fullName evidence="5">UPF0182 protein Q7514_08650</fullName>
    </recommendedName>
</protein>
<dbReference type="InterPro" id="IPR005372">
    <property type="entry name" value="UPF0182"/>
</dbReference>
<evidence type="ECO:0000313" key="7">
    <source>
        <dbReference type="EMBL" id="MEE2057596.1"/>
    </source>
</evidence>
<comment type="caution">
    <text evidence="7">The sequence shown here is derived from an EMBL/GenBank/DDBJ whole genome shotgun (WGS) entry which is preliminary data.</text>
</comment>
<comment type="similarity">
    <text evidence="5">Belongs to the UPF0182 family.</text>
</comment>
<keyword evidence="3 5" id="KW-1133">Transmembrane helix</keyword>
<evidence type="ECO:0000256" key="6">
    <source>
        <dbReference type="SAM" id="MobiDB-lite"/>
    </source>
</evidence>
<evidence type="ECO:0000256" key="5">
    <source>
        <dbReference type="HAMAP-Rule" id="MF_01600"/>
    </source>
</evidence>
<name>A0ABU7L7S8_9NOCA</name>
<organism evidence="7 8">
    <name type="scientific">Rhodococcus artemisiae</name>
    <dbReference type="NCBI Taxonomy" id="714159"/>
    <lineage>
        <taxon>Bacteria</taxon>
        <taxon>Bacillati</taxon>
        <taxon>Actinomycetota</taxon>
        <taxon>Actinomycetes</taxon>
        <taxon>Mycobacteriales</taxon>
        <taxon>Nocardiaceae</taxon>
        <taxon>Rhodococcus</taxon>
    </lineage>
</organism>
<evidence type="ECO:0000313" key="8">
    <source>
        <dbReference type="Proteomes" id="UP001336020"/>
    </source>
</evidence>
<dbReference type="Pfam" id="PF03699">
    <property type="entry name" value="UPF0182"/>
    <property type="match status" value="1"/>
</dbReference>
<feature type="transmembrane region" description="Helical" evidence="5">
    <location>
        <begin position="114"/>
        <end position="135"/>
    </location>
</feature>
<feature type="transmembrane region" description="Helical" evidence="5">
    <location>
        <begin position="264"/>
        <end position="283"/>
    </location>
</feature>
<feature type="transmembrane region" description="Helical" evidence="5">
    <location>
        <begin position="214"/>
        <end position="233"/>
    </location>
</feature>
<feature type="transmembrane region" description="Helical" evidence="5">
    <location>
        <begin position="290"/>
        <end position="310"/>
    </location>
</feature>
<feature type="transmembrane region" description="Helical" evidence="5">
    <location>
        <begin position="171"/>
        <end position="193"/>
    </location>
</feature>
<keyword evidence="8" id="KW-1185">Reference proteome</keyword>
<dbReference type="EMBL" id="JAUTXY010000003">
    <property type="protein sequence ID" value="MEE2057596.1"/>
    <property type="molecule type" value="Genomic_DNA"/>
</dbReference>
<evidence type="ECO:0000256" key="2">
    <source>
        <dbReference type="ARBA" id="ARBA00022692"/>
    </source>
</evidence>
<dbReference type="PANTHER" id="PTHR39344">
    <property type="entry name" value="UPF0182 PROTEIN SLL1060"/>
    <property type="match status" value="1"/>
</dbReference>
<reference evidence="7 8" key="1">
    <citation type="submission" date="2023-07" db="EMBL/GenBank/DDBJ databases">
        <authorList>
            <person name="Girao M."/>
            <person name="Carvalho M.F."/>
        </authorList>
    </citation>
    <scope>NUCLEOTIDE SEQUENCE [LARGE SCALE GENOMIC DNA]</scope>
    <source>
        <strain evidence="7 8">YIM65754</strain>
    </source>
</reference>
<feature type="region of interest" description="Disordered" evidence="6">
    <location>
        <begin position="910"/>
        <end position="964"/>
    </location>
</feature>
<evidence type="ECO:0000256" key="3">
    <source>
        <dbReference type="ARBA" id="ARBA00022989"/>
    </source>
</evidence>
<evidence type="ECO:0000256" key="1">
    <source>
        <dbReference type="ARBA" id="ARBA00022475"/>
    </source>
</evidence>
<gene>
    <name evidence="7" type="ORF">Q7514_08650</name>
</gene>
<evidence type="ECO:0000256" key="4">
    <source>
        <dbReference type="ARBA" id="ARBA00023136"/>
    </source>
</evidence>
<sequence length="1003" mass="109436">MGMRPPTGVPSLTKRSKALLILALVVAVLLLLGPRILDTYTNWLWFGSVDFRGVYVTVLLTRLALFVVVGILVAAVLWLALFLAYRSRPVFVPTAGPGDPIARYRTTVMTRMRAFGLGIPIGIGVLSGLIAQSSWVTVQMFFNGGSFGTTDPQFGLDVGFYAFDLPFFRFVLNWLFVAIILAFFASLVTHYIFGGIRLAGRGGSGGHISNAARIQLAVLAGLFVAFKAVAYWLDRYELLWSGRKEPTFSGAGFTDINAVLPGKLILMAIAIICAIAFFAAIVFRDLRIPALATALLVLSSILVGAIYPLMVEQFSVRPNAAEKEREYIERNIEATREAYGITDDKVTYEDYPGVGTVSPEDVPADITTIANTRLLDPNVLPRTFTQQTQLKNFYGYPESLDIDRYEVDGRVEDYIVAARELSPTSLTGNQTDWINRHTVYTHGNGLVAAPANRVNAAASTSAEEAANSNSGYPVYMISDLASQAAGNQVIPVEQPRIYFGEVIAEADPDYAIVGGREGTAPREYDTDTETYTYTGAGGVDIGNWINRFAFAATYAERNILFSSAIGSDSKILYNRDPRDRVTKVAPWLTADGDAYPAAVDGRIVWIVDAYTTLDNYPYAQRSSLEGLLEDSIDQTTGRLLPRKEVSYIRNSVKATVDAYDGTVTLYQVDEQDPVLNAWMGVFPDAVTAEDQISDELRSHFRYPEDLFKVQREMLAKYHVDEPLEFFTNNAFWSVPADPTVDTTANQPPYYLLMGDEETADARFRLTSAMVGYNRQFLSAYISVEADPENYGQFTILQLPTDTQTFGPEQTQNAMISDTRVASERTLLERSNRIQYGNLLTLPIAEGGILYVQPMYTERNPTAGSTSTFPQLSRVLVSYREPGSGGGVRIGYAPTLAAALDQVFGQGVGDAATAPGGSAVSSAEIEDDTRSETVEGAVPDDGQQPEPGTPPVAVPPASRESAVTELDSALDELANAQRSGDFDAYGNALARVQRAVESYQSSGG</sequence>
<keyword evidence="4 5" id="KW-0472">Membrane</keyword>
<dbReference type="NCBIfam" id="NF000825">
    <property type="entry name" value="PRK00068.1"/>
    <property type="match status" value="1"/>
</dbReference>
<keyword evidence="1 5" id="KW-1003">Cell membrane</keyword>
<feature type="transmembrane region" description="Helical" evidence="5">
    <location>
        <begin position="63"/>
        <end position="85"/>
    </location>
</feature>
<keyword evidence="2 5" id="KW-0812">Transmembrane</keyword>
<dbReference type="NCBIfam" id="NF009097">
    <property type="entry name" value="PRK12438.1"/>
    <property type="match status" value="1"/>
</dbReference>
<dbReference type="Proteomes" id="UP001336020">
    <property type="component" value="Unassembled WGS sequence"/>
</dbReference>
<dbReference type="RefSeq" id="WP_330132842.1">
    <property type="nucleotide sequence ID" value="NZ_JAUTXY010000003.1"/>
</dbReference>
<dbReference type="HAMAP" id="MF_01600">
    <property type="entry name" value="UPF0182"/>
    <property type="match status" value="1"/>
</dbReference>